<dbReference type="EMBL" id="NBYY01000013">
    <property type="protein sequence ID" value="PCS22833.1"/>
    <property type="molecule type" value="Genomic_DNA"/>
</dbReference>
<dbReference type="AlphaFoldDB" id="A0A2A5T3U3"/>
<protein>
    <submittedName>
        <fullName evidence="1">Uncharacterized protein</fullName>
    </submittedName>
</protein>
<comment type="caution">
    <text evidence="1">The sequence shown here is derived from an EMBL/GenBank/DDBJ whole genome shotgun (WGS) entry which is preliminary data.</text>
</comment>
<proteinExistence type="predicted"/>
<reference evidence="2" key="1">
    <citation type="submission" date="2017-04" db="EMBL/GenBank/DDBJ databases">
        <title>Genome evolution of the luminous symbionts of deep sea anglerfish.</title>
        <authorList>
            <person name="Hendry T.A."/>
        </authorList>
    </citation>
    <scope>NUCLEOTIDE SEQUENCE [LARGE SCALE GENOMIC DNA]</scope>
</reference>
<keyword evidence="2" id="KW-1185">Reference proteome</keyword>
<evidence type="ECO:0000313" key="1">
    <source>
        <dbReference type="EMBL" id="PCS22833.1"/>
    </source>
</evidence>
<evidence type="ECO:0000313" key="2">
    <source>
        <dbReference type="Proteomes" id="UP000219020"/>
    </source>
</evidence>
<name>A0A2A5T3U3_9GAMM</name>
<sequence length="41" mass="4888">MYANHFLDRTELKTIGGVMNYRLTKDGQKFIQSRYQISFTD</sequence>
<gene>
    <name evidence="1" type="ORF">BTN49_1384</name>
</gene>
<organism evidence="1 2">
    <name type="scientific">Candidatus Enterovibrio escicola</name>
    <dbReference type="NCBI Taxonomy" id="1927127"/>
    <lineage>
        <taxon>Bacteria</taxon>
        <taxon>Pseudomonadati</taxon>
        <taxon>Pseudomonadota</taxon>
        <taxon>Gammaproteobacteria</taxon>
        <taxon>Vibrionales</taxon>
        <taxon>Vibrionaceae</taxon>
        <taxon>Enterovibrio</taxon>
    </lineage>
</organism>
<dbReference type="Proteomes" id="UP000219020">
    <property type="component" value="Unassembled WGS sequence"/>
</dbReference>
<accession>A0A2A5T3U3</accession>